<dbReference type="AlphaFoldDB" id="A0A4D7QH26"/>
<reference evidence="1 2" key="1">
    <citation type="submission" date="2019-04" db="EMBL/GenBank/DDBJ databases">
        <title>Phreatobacter aquaticus sp. nov.</title>
        <authorList>
            <person name="Choi A."/>
            <person name="Baek K."/>
        </authorList>
    </citation>
    <scope>NUCLEOTIDE SEQUENCE [LARGE SCALE GENOMIC DNA]</scope>
    <source>
        <strain evidence="1 2">NMCR1094</strain>
    </source>
</reference>
<dbReference type="InterPro" id="IPR028994">
    <property type="entry name" value="Integrin_alpha_N"/>
</dbReference>
<dbReference type="OrthoDB" id="58662at2"/>
<sequence>MNESPALSRRLAVAGLIVATASATAEAPRRRLPDTETTMHGGLSAWLVDPTTRYAHGVLGDAIEAGGFVVDRGGRQFHVTLPQDAVFEDRRVRLEDIDGDGRPEAIVVKSSLRHGAALAVYRISETGIAPLAESQPIGMPNRWLNPVGVADFTGDGGPLVAAVITPHIAGSLRLYRLQAGALVEVARLDGVTNHVIGSRDLDLARISDIDGDGRPEIVLPVQDRTSLAAVSFAGGRGRIVARTAVPSPIVRVEPMNGHEAVVQLQDRRTVTLVLSPG</sequence>
<proteinExistence type="predicted"/>
<gene>
    <name evidence="1" type="ORF">E8L99_02635</name>
</gene>
<protein>
    <submittedName>
        <fullName evidence="1">VCBS repeat-containing protein</fullName>
    </submittedName>
</protein>
<evidence type="ECO:0000313" key="1">
    <source>
        <dbReference type="EMBL" id="QCK84754.1"/>
    </source>
</evidence>
<dbReference type="SUPFAM" id="SSF69318">
    <property type="entry name" value="Integrin alpha N-terminal domain"/>
    <property type="match status" value="1"/>
</dbReference>
<keyword evidence="2" id="KW-1185">Reference proteome</keyword>
<evidence type="ECO:0000313" key="2">
    <source>
        <dbReference type="Proteomes" id="UP000298588"/>
    </source>
</evidence>
<organism evidence="1 2">
    <name type="scientific">Phreatobacter aquaticus</name>
    <dbReference type="NCBI Taxonomy" id="2570229"/>
    <lineage>
        <taxon>Bacteria</taxon>
        <taxon>Pseudomonadati</taxon>
        <taxon>Pseudomonadota</taxon>
        <taxon>Alphaproteobacteria</taxon>
        <taxon>Hyphomicrobiales</taxon>
        <taxon>Phreatobacteraceae</taxon>
        <taxon>Phreatobacter</taxon>
    </lineage>
</organism>
<dbReference type="RefSeq" id="WP_137098088.1">
    <property type="nucleotide sequence ID" value="NZ_CP039865.1"/>
</dbReference>
<dbReference type="EMBL" id="CP039865">
    <property type="protein sequence ID" value="QCK84754.1"/>
    <property type="molecule type" value="Genomic_DNA"/>
</dbReference>
<dbReference type="KEGG" id="paqt:E8L99_02635"/>
<dbReference type="Proteomes" id="UP000298588">
    <property type="component" value="Chromosome"/>
</dbReference>
<name>A0A4D7QH26_9HYPH</name>
<accession>A0A4D7QH26</accession>